<feature type="domain" description="WAP" evidence="5">
    <location>
        <begin position="160"/>
        <end position="208"/>
    </location>
</feature>
<dbReference type="OrthoDB" id="8935200at2759"/>
<feature type="signal peptide" evidence="3">
    <location>
        <begin position="1"/>
        <end position="23"/>
    </location>
</feature>
<dbReference type="Proteomes" id="UP001652642">
    <property type="component" value="Chromosome 4"/>
</dbReference>
<evidence type="ECO:0000313" key="7">
    <source>
        <dbReference type="RefSeq" id="XP_020662687.2"/>
    </source>
</evidence>
<dbReference type="PROSITE" id="PS50279">
    <property type="entry name" value="BPTI_KUNITZ_2"/>
    <property type="match status" value="2"/>
</dbReference>
<evidence type="ECO:0008006" key="8">
    <source>
        <dbReference type="Google" id="ProtNLM"/>
    </source>
</evidence>
<dbReference type="SMART" id="SM00217">
    <property type="entry name" value="WAP"/>
    <property type="match status" value="2"/>
</dbReference>
<dbReference type="PRINTS" id="PR00759">
    <property type="entry name" value="BASICPTASE"/>
</dbReference>
<dbReference type="Gene3D" id="4.10.410.10">
    <property type="entry name" value="Pancreatic trypsin inhibitor Kunitz domain"/>
    <property type="match status" value="2"/>
</dbReference>
<dbReference type="InterPro" id="IPR036880">
    <property type="entry name" value="Kunitz_BPTI_sf"/>
</dbReference>
<dbReference type="PROSITE" id="PS51390">
    <property type="entry name" value="WAP"/>
    <property type="match status" value="1"/>
</dbReference>
<dbReference type="SUPFAM" id="SSF57256">
    <property type="entry name" value="Elafin-like"/>
    <property type="match status" value="2"/>
</dbReference>
<feature type="domain" description="BPTI/Kunitz inhibitor" evidence="4">
    <location>
        <begin position="297"/>
        <end position="347"/>
    </location>
</feature>
<dbReference type="InterPro" id="IPR002223">
    <property type="entry name" value="Kunitz_BPTI"/>
</dbReference>
<keyword evidence="1" id="KW-1015">Disulfide bond</keyword>
<evidence type="ECO:0000256" key="1">
    <source>
        <dbReference type="ARBA" id="ARBA00023157"/>
    </source>
</evidence>
<dbReference type="SMART" id="SM00131">
    <property type="entry name" value="KU"/>
    <property type="match status" value="2"/>
</dbReference>
<dbReference type="RefSeq" id="XP_020662687.2">
    <property type="nucleotide sequence ID" value="XM_020807028.2"/>
</dbReference>
<evidence type="ECO:0000259" key="4">
    <source>
        <dbReference type="PROSITE" id="PS50279"/>
    </source>
</evidence>
<evidence type="ECO:0000256" key="2">
    <source>
        <dbReference type="SAM" id="MobiDB-lite"/>
    </source>
</evidence>
<dbReference type="Gene3D" id="4.10.75.10">
    <property type="entry name" value="Elafin-like"/>
    <property type="match status" value="3"/>
</dbReference>
<evidence type="ECO:0000256" key="3">
    <source>
        <dbReference type="SAM" id="SignalP"/>
    </source>
</evidence>
<gene>
    <name evidence="7" type="primary">LOC110086220</name>
</gene>
<evidence type="ECO:0000259" key="5">
    <source>
        <dbReference type="PROSITE" id="PS51390"/>
    </source>
</evidence>
<feature type="region of interest" description="Disordered" evidence="2">
    <location>
        <begin position="27"/>
        <end position="69"/>
    </location>
</feature>
<name>A0A6J0UPR2_9SAUR</name>
<dbReference type="CDD" id="cd00109">
    <property type="entry name" value="Kunitz-type"/>
    <property type="match status" value="1"/>
</dbReference>
<dbReference type="KEGG" id="pvt:110086220"/>
<reference evidence="7" key="1">
    <citation type="submission" date="2025-08" db="UniProtKB">
        <authorList>
            <consortium name="RefSeq"/>
        </authorList>
    </citation>
    <scope>IDENTIFICATION</scope>
</reference>
<dbReference type="InterPro" id="IPR036645">
    <property type="entry name" value="Elafin-like_sf"/>
</dbReference>
<dbReference type="Pfam" id="PF00014">
    <property type="entry name" value="Kunitz_BPTI"/>
    <property type="match status" value="2"/>
</dbReference>
<dbReference type="InterPro" id="IPR051388">
    <property type="entry name" value="Serpin_venom_toxin"/>
</dbReference>
<keyword evidence="6" id="KW-1185">Reference proteome</keyword>
<accession>A0A6J0UPR2</accession>
<dbReference type="InterPro" id="IPR008197">
    <property type="entry name" value="WAP_dom"/>
</dbReference>
<proteinExistence type="predicted"/>
<dbReference type="PROSITE" id="PS00280">
    <property type="entry name" value="BPTI_KUNITZ_1"/>
    <property type="match status" value="1"/>
</dbReference>
<sequence length="354" mass="38341">MKSHPVALLLLGFLALRAELGSASMKKRIAGGNQHQERERGTDETPFQTPAPPTSGPNGPPNPGQCPSVAPGLPRPTHAYCSEGLACPGDEKCCLVRNTRKCVLPDGVHPGYCPRGGGGGGAGGAGGETVSSKPCSEDTDCARHEKCCLKHRRQKCTHAVPAHPGLCPKTRLGRVFVPCKNQCKDDRDCAPGKKCCFSLCGLRCVSRETHQDEEPDQGEETPLERLWRGATLHPRPDFCRLPSSVGSTCNATSGLRVFYNSQAGLCEKFIYRGCGGNENNFATQLECLQTCSNPNICQLPKDKGFGDAFRPRFYYDSALKTCQRFLYAGHGGNANNFWEEGFCLQFCARDEAGR</sequence>
<dbReference type="InParanoid" id="A0A6J0UPR2"/>
<evidence type="ECO:0000313" key="6">
    <source>
        <dbReference type="Proteomes" id="UP001652642"/>
    </source>
</evidence>
<feature type="domain" description="BPTI/Kunitz inhibitor" evidence="4">
    <location>
        <begin position="239"/>
        <end position="291"/>
    </location>
</feature>
<dbReference type="InterPro" id="IPR020901">
    <property type="entry name" value="Prtase_inh_Kunz-CS"/>
</dbReference>
<dbReference type="CDD" id="cd22593">
    <property type="entry name" value="Kunitz_conkunitzin"/>
    <property type="match status" value="1"/>
</dbReference>
<dbReference type="Pfam" id="PF00095">
    <property type="entry name" value="WAP"/>
    <property type="match status" value="3"/>
</dbReference>
<dbReference type="GO" id="GO:0005576">
    <property type="term" value="C:extracellular region"/>
    <property type="evidence" value="ECO:0007669"/>
    <property type="project" value="InterPro"/>
</dbReference>
<dbReference type="GO" id="GO:0004867">
    <property type="term" value="F:serine-type endopeptidase inhibitor activity"/>
    <property type="evidence" value="ECO:0007669"/>
    <property type="project" value="InterPro"/>
</dbReference>
<dbReference type="AlphaFoldDB" id="A0A6J0UPR2"/>
<feature type="compositionally biased region" description="Pro residues" evidence="2">
    <location>
        <begin position="49"/>
        <end position="64"/>
    </location>
</feature>
<dbReference type="GeneID" id="110086220"/>
<feature type="chain" id="PRO_5047432641" description="Papilin-like" evidence="3">
    <location>
        <begin position="24"/>
        <end position="354"/>
    </location>
</feature>
<organism evidence="6 7">
    <name type="scientific">Pogona vitticeps</name>
    <name type="common">central bearded dragon</name>
    <dbReference type="NCBI Taxonomy" id="103695"/>
    <lineage>
        <taxon>Eukaryota</taxon>
        <taxon>Metazoa</taxon>
        <taxon>Chordata</taxon>
        <taxon>Craniata</taxon>
        <taxon>Vertebrata</taxon>
        <taxon>Euteleostomi</taxon>
        <taxon>Lepidosauria</taxon>
        <taxon>Squamata</taxon>
        <taxon>Bifurcata</taxon>
        <taxon>Unidentata</taxon>
        <taxon>Episquamata</taxon>
        <taxon>Toxicofera</taxon>
        <taxon>Iguania</taxon>
        <taxon>Acrodonta</taxon>
        <taxon>Agamidae</taxon>
        <taxon>Amphibolurinae</taxon>
        <taxon>Pogona</taxon>
    </lineage>
</organism>
<protein>
    <recommendedName>
        <fullName evidence="8">Papilin-like</fullName>
    </recommendedName>
</protein>
<dbReference type="SUPFAM" id="SSF57362">
    <property type="entry name" value="BPTI-like"/>
    <property type="match status" value="2"/>
</dbReference>
<dbReference type="PANTHER" id="PTHR46751:SF1">
    <property type="entry name" value="WAP FOUR-DISULFIDE CORE DOMAIN PROTEIN 6A"/>
    <property type="match status" value="1"/>
</dbReference>
<keyword evidence="3" id="KW-0732">Signal</keyword>
<dbReference type="PANTHER" id="PTHR46751">
    <property type="entry name" value="EPPIN"/>
    <property type="match status" value="1"/>
</dbReference>